<dbReference type="PANTHER" id="PTHR11439">
    <property type="entry name" value="GAG-POL-RELATED RETROTRANSPOSON"/>
    <property type="match status" value="1"/>
</dbReference>
<name>A0A5C7GPX1_9ROSI</name>
<organism evidence="2 4">
    <name type="scientific">Acer yangbiense</name>
    <dbReference type="NCBI Taxonomy" id="1000413"/>
    <lineage>
        <taxon>Eukaryota</taxon>
        <taxon>Viridiplantae</taxon>
        <taxon>Streptophyta</taxon>
        <taxon>Embryophyta</taxon>
        <taxon>Tracheophyta</taxon>
        <taxon>Spermatophyta</taxon>
        <taxon>Magnoliopsida</taxon>
        <taxon>eudicotyledons</taxon>
        <taxon>Gunneridae</taxon>
        <taxon>Pentapetalae</taxon>
        <taxon>rosids</taxon>
        <taxon>malvids</taxon>
        <taxon>Sapindales</taxon>
        <taxon>Sapindaceae</taxon>
        <taxon>Hippocastanoideae</taxon>
        <taxon>Acereae</taxon>
        <taxon>Acer</taxon>
    </lineage>
</organism>
<reference evidence="2" key="2">
    <citation type="submission" date="2019-05" db="EMBL/GenBank/DDBJ databases">
        <authorList>
            <person name="Zhang R."/>
        </authorList>
    </citation>
    <scope>NUCLEOTIDE SEQUENCE [LARGE SCALE GENOMIC DNA]</scope>
    <source>
        <strain evidence="2">Malutang-1-2009seedling</strain>
        <tissue evidence="2">Leaf</tissue>
    </source>
</reference>
<evidence type="ECO:0000256" key="1">
    <source>
        <dbReference type="SAM" id="MobiDB-lite"/>
    </source>
</evidence>
<reference evidence="4" key="1">
    <citation type="journal article" date="2019" name="Gigascience">
        <title>De novo genome assembly of the endangered Acer yangbiense, a plant species with extremely small populations endemic to Yunnan Province, China.</title>
        <authorList>
            <person name="Yang J."/>
            <person name="Wariss H.M."/>
            <person name="Tao L."/>
            <person name="Zhang R."/>
            <person name="Yun Q."/>
            <person name="Hollingsworth P."/>
            <person name="Dao Z."/>
            <person name="Luo G."/>
            <person name="Guo H."/>
            <person name="Ma Y."/>
            <person name="Sun W."/>
        </authorList>
    </citation>
    <scope>NUCLEOTIDE SEQUENCE [LARGE SCALE GENOMIC DNA]</scope>
    <source>
        <strain evidence="4">cv. Malutang</strain>
    </source>
</reference>
<proteinExistence type="predicted"/>
<keyword evidence="4" id="KW-1185">Reference proteome</keyword>
<dbReference type="CDD" id="cd09272">
    <property type="entry name" value="RNase_HI_RT_Ty1"/>
    <property type="match status" value="1"/>
</dbReference>
<evidence type="ECO:0000313" key="3">
    <source>
        <dbReference type="EMBL" id="TXG67024.1"/>
    </source>
</evidence>
<dbReference type="Proteomes" id="UP000323000">
    <property type="component" value="Chromosome 3"/>
</dbReference>
<evidence type="ECO:0000313" key="2">
    <source>
        <dbReference type="EMBL" id="TXG46633.1"/>
    </source>
</evidence>
<dbReference type="EMBL" id="VAHF01000003">
    <property type="protein sequence ID" value="TXG67024.1"/>
    <property type="molecule type" value="Genomic_DNA"/>
</dbReference>
<dbReference type="AlphaFoldDB" id="A0A5C7GPX1"/>
<dbReference type="EMBL" id="VAHF01000041">
    <property type="protein sequence ID" value="TXG46633.1"/>
    <property type="molecule type" value="Genomic_DNA"/>
</dbReference>
<accession>A0A5C7GPX1</accession>
<gene>
    <name evidence="3" type="ORF">EZV62_008299</name>
    <name evidence="2" type="ORF">EZV62_027866</name>
</gene>
<dbReference type="OrthoDB" id="1731766at2759"/>
<feature type="region of interest" description="Disordered" evidence="1">
    <location>
        <begin position="1"/>
        <end position="47"/>
    </location>
</feature>
<feature type="compositionally biased region" description="Basic and acidic residues" evidence="1">
    <location>
        <begin position="7"/>
        <end position="26"/>
    </location>
</feature>
<comment type="caution">
    <text evidence="2">The sequence shown here is derived from an EMBL/GenBank/DDBJ whole genome shotgun (WGS) entry which is preliminary data.</text>
</comment>
<evidence type="ECO:0000313" key="4">
    <source>
        <dbReference type="Proteomes" id="UP000323000"/>
    </source>
</evidence>
<protein>
    <submittedName>
        <fullName evidence="2">Uncharacterized protein</fullName>
    </submittedName>
</protein>
<sequence length="195" mass="22255">MEEDPAQVEHEQVDHDEGINEEREQDSLVPQKPKQQFQRSIALDKPKRDCKKLERDWVESKEVTVEKVHTEQNASDYLTKPVTAEKLGRLSRYKKKHYWICIYLGANCISWASKKQPTVSRSSSEAKYRSMASTTAELTWITFLLRDIGINIKIKRCENLEVAGRCKAIRIQSMQDSGSVEISGNRSSIVGSAVV</sequence>
<dbReference type="PANTHER" id="PTHR11439:SF455">
    <property type="entry name" value="RLK (RECEPTOR-LIKE PROTEIN KINASE) 8, PUTATIVE-RELATED"/>
    <property type="match status" value="1"/>
</dbReference>